<dbReference type="AlphaFoldDB" id="A0AAW6E9C0"/>
<feature type="region of interest" description="Disordered" evidence="1">
    <location>
        <begin position="270"/>
        <end position="299"/>
    </location>
</feature>
<feature type="transmembrane region" description="Helical" evidence="2">
    <location>
        <begin position="214"/>
        <end position="233"/>
    </location>
</feature>
<evidence type="ECO:0000313" key="4">
    <source>
        <dbReference type="Proteomes" id="UP001211015"/>
    </source>
</evidence>
<feature type="transmembrane region" description="Helical" evidence="2">
    <location>
        <begin position="239"/>
        <end position="257"/>
    </location>
</feature>
<keyword evidence="2" id="KW-0472">Membrane</keyword>
<accession>A0AAW6E9C0</accession>
<sequence>MKQKDKKKSGKSDKKKRWFLFRQIKRNVALVEDSIAGGIEHPLEFVSFLLPLIIMGISVVCFVVALIMFIVRGGYTYQINAARDDIFNNIRRMMTSGTVGIVLNGVIESIIWILFALEMLVITCSYIITENAVKKIISAILYISSLVCFSVDALLFKNSDSLTRKQERLWTAILSSFDGSHTNGIMYVFCIGAVTLIILLVLTMFSKQKEKTKCALVAAIMSYIIIPVFLMIVENIIPLVLILIVTVIMVILTRYGCKLMDEYSKVSNERSKERLKERRERRESAKEREENADKAGKTGSNQYQKKVNLELNTNFWRSKGGQATNAPAADCVYCYDNQHTIMFVCTVQQFEQGKVAVYNKKKRITTVAGCKPPQR</sequence>
<dbReference type="EMBL" id="JAQMLV010000017">
    <property type="protein sequence ID" value="MDB8745646.1"/>
    <property type="molecule type" value="Genomic_DNA"/>
</dbReference>
<evidence type="ECO:0000256" key="2">
    <source>
        <dbReference type="SAM" id="Phobius"/>
    </source>
</evidence>
<feature type="compositionally biased region" description="Basic and acidic residues" evidence="1">
    <location>
        <begin position="270"/>
        <end position="296"/>
    </location>
</feature>
<evidence type="ECO:0000256" key="1">
    <source>
        <dbReference type="SAM" id="MobiDB-lite"/>
    </source>
</evidence>
<feature type="transmembrane region" description="Helical" evidence="2">
    <location>
        <begin position="48"/>
        <end position="71"/>
    </location>
</feature>
<feature type="transmembrane region" description="Helical" evidence="2">
    <location>
        <begin position="184"/>
        <end position="202"/>
    </location>
</feature>
<comment type="caution">
    <text evidence="3">The sequence shown here is derived from an EMBL/GenBank/DDBJ whole genome shotgun (WGS) entry which is preliminary data.</text>
</comment>
<feature type="transmembrane region" description="Helical" evidence="2">
    <location>
        <begin position="136"/>
        <end position="156"/>
    </location>
</feature>
<name>A0AAW6E9C0_9FIRM</name>
<keyword evidence="2" id="KW-1133">Transmembrane helix</keyword>
<reference evidence="3" key="1">
    <citation type="submission" date="2023-01" db="EMBL/GenBank/DDBJ databases">
        <title>Human gut microbiome strain richness.</title>
        <authorList>
            <person name="Chen-Liaw A."/>
        </authorList>
    </citation>
    <scope>NUCLEOTIDE SEQUENCE</scope>
    <source>
        <strain evidence="3">1001275st1_F4_1001275B_160808</strain>
    </source>
</reference>
<proteinExistence type="predicted"/>
<evidence type="ECO:0000313" key="3">
    <source>
        <dbReference type="EMBL" id="MDB8745646.1"/>
    </source>
</evidence>
<keyword evidence="2" id="KW-0812">Transmembrane</keyword>
<gene>
    <name evidence="3" type="ORF">PNU62_11515</name>
</gene>
<dbReference type="RefSeq" id="WP_195389117.1">
    <property type="nucleotide sequence ID" value="NZ_JADNGL010000026.1"/>
</dbReference>
<organism evidence="3 4">
    <name type="scientific">Ruminococcus bicirculans</name>
    <name type="common">ex Wegman et al. 2014</name>
    <dbReference type="NCBI Taxonomy" id="1160721"/>
    <lineage>
        <taxon>Bacteria</taxon>
        <taxon>Bacillati</taxon>
        <taxon>Bacillota</taxon>
        <taxon>Clostridia</taxon>
        <taxon>Eubacteriales</taxon>
        <taxon>Oscillospiraceae</taxon>
        <taxon>Ruminococcus</taxon>
    </lineage>
</organism>
<dbReference type="Proteomes" id="UP001211015">
    <property type="component" value="Unassembled WGS sequence"/>
</dbReference>
<protein>
    <submittedName>
        <fullName evidence="3">Uncharacterized protein</fullName>
    </submittedName>
</protein>